<dbReference type="Gene3D" id="3.30.360.10">
    <property type="entry name" value="Dihydrodipicolinate Reductase, domain 2"/>
    <property type="match status" value="1"/>
</dbReference>
<dbReference type="Proteomes" id="UP000298180">
    <property type="component" value="Unassembled WGS sequence"/>
</dbReference>
<gene>
    <name evidence="4" type="ORF">EZ313_06150</name>
</gene>
<organism evidence="4 5">
    <name type="scientific">Ramlibacter henchirensis</name>
    <dbReference type="NCBI Taxonomy" id="204072"/>
    <lineage>
        <taxon>Bacteria</taxon>
        <taxon>Pseudomonadati</taxon>
        <taxon>Pseudomonadota</taxon>
        <taxon>Betaproteobacteria</taxon>
        <taxon>Burkholderiales</taxon>
        <taxon>Comamonadaceae</taxon>
        <taxon>Ramlibacter</taxon>
    </lineage>
</organism>
<protein>
    <submittedName>
        <fullName evidence="4">Gfo/Idh/MocA family oxidoreductase</fullName>
    </submittedName>
</protein>
<keyword evidence="1" id="KW-0560">Oxidoreductase</keyword>
<comment type="caution">
    <text evidence="4">The sequence shown here is derived from an EMBL/GenBank/DDBJ whole genome shotgun (WGS) entry which is preliminary data.</text>
</comment>
<dbReference type="OrthoDB" id="9801953at2"/>
<dbReference type="PANTHER" id="PTHR43818">
    <property type="entry name" value="BCDNA.GH03377"/>
    <property type="match status" value="1"/>
</dbReference>
<dbReference type="SUPFAM" id="SSF55347">
    <property type="entry name" value="Glyceraldehyde-3-phosphate dehydrogenase-like, C-terminal domain"/>
    <property type="match status" value="1"/>
</dbReference>
<evidence type="ECO:0000256" key="1">
    <source>
        <dbReference type="ARBA" id="ARBA00023002"/>
    </source>
</evidence>
<dbReference type="InterPro" id="IPR036291">
    <property type="entry name" value="NAD(P)-bd_dom_sf"/>
</dbReference>
<dbReference type="Pfam" id="PF01408">
    <property type="entry name" value="GFO_IDH_MocA"/>
    <property type="match status" value="1"/>
</dbReference>
<dbReference type="GO" id="GO:0000166">
    <property type="term" value="F:nucleotide binding"/>
    <property type="evidence" value="ECO:0007669"/>
    <property type="project" value="InterPro"/>
</dbReference>
<dbReference type="Gene3D" id="3.40.50.720">
    <property type="entry name" value="NAD(P)-binding Rossmann-like Domain"/>
    <property type="match status" value="1"/>
</dbReference>
<dbReference type="RefSeq" id="WP_135262311.1">
    <property type="nucleotide sequence ID" value="NZ_SMLM01000001.1"/>
</dbReference>
<evidence type="ECO:0000313" key="5">
    <source>
        <dbReference type="Proteomes" id="UP000298180"/>
    </source>
</evidence>
<dbReference type="PANTHER" id="PTHR43818:SF11">
    <property type="entry name" value="BCDNA.GH03377"/>
    <property type="match status" value="1"/>
</dbReference>
<evidence type="ECO:0000259" key="3">
    <source>
        <dbReference type="Pfam" id="PF22725"/>
    </source>
</evidence>
<dbReference type="SUPFAM" id="SSF51735">
    <property type="entry name" value="NAD(P)-binding Rossmann-fold domains"/>
    <property type="match status" value="1"/>
</dbReference>
<dbReference type="EMBL" id="SMLM01000001">
    <property type="protein sequence ID" value="TFZ06224.1"/>
    <property type="molecule type" value="Genomic_DNA"/>
</dbReference>
<evidence type="ECO:0000313" key="4">
    <source>
        <dbReference type="EMBL" id="TFZ06224.1"/>
    </source>
</evidence>
<dbReference type="InterPro" id="IPR000683">
    <property type="entry name" value="Gfo/Idh/MocA-like_OxRdtase_N"/>
</dbReference>
<dbReference type="InterPro" id="IPR055170">
    <property type="entry name" value="GFO_IDH_MocA-like_dom"/>
</dbReference>
<feature type="domain" description="Gfo/Idh/MocA-like oxidoreductase N-terminal" evidence="2">
    <location>
        <begin position="7"/>
        <end position="120"/>
    </location>
</feature>
<dbReference type="InterPro" id="IPR050463">
    <property type="entry name" value="Gfo/Idh/MocA_oxidrdct_glycsds"/>
</dbReference>
<evidence type="ECO:0000259" key="2">
    <source>
        <dbReference type="Pfam" id="PF01408"/>
    </source>
</evidence>
<reference evidence="4 5" key="1">
    <citation type="submission" date="2019-03" db="EMBL/GenBank/DDBJ databases">
        <title>Ramlibacter henchirensis DSM 14656, whole genome shotgun sequence.</title>
        <authorList>
            <person name="Zhang X."/>
            <person name="Feng G."/>
            <person name="Zhu H."/>
        </authorList>
    </citation>
    <scope>NUCLEOTIDE SEQUENCE [LARGE SCALE GENOMIC DNA]</scope>
    <source>
        <strain evidence="4 5">DSM 14656</strain>
    </source>
</reference>
<dbReference type="Pfam" id="PF22725">
    <property type="entry name" value="GFO_IDH_MocA_C3"/>
    <property type="match status" value="1"/>
</dbReference>
<keyword evidence="5" id="KW-1185">Reference proteome</keyword>
<feature type="domain" description="GFO/IDH/MocA-like oxidoreductase" evidence="3">
    <location>
        <begin position="132"/>
        <end position="258"/>
    </location>
</feature>
<name>A0A4Z0C5H8_9BURK</name>
<proteinExistence type="predicted"/>
<dbReference type="AlphaFoldDB" id="A0A4Z0C5H8"/>
<dbReference type="GO" id="GO:0016491">
    <property type="term" value="F:oxidoreductase activity"/>
    <property type="evidence" value="ECO:0007669"/>
    <property type="project" value="UniProtKB-KW"/>
</dbReference>
<sequence>MTASLPRLGFLGLGWIGQHRLQALLGERACEVVVVADPSAQAQARVREIAPGAATVDTLDQLLEFGLDGAVVATPSALHAEQSLRLLDRRIAVFCQKPLARTAQETAAIVEAARKADRLLGCDLSYRCTEAMRRIRNCVVEGELGPVYAVDLVFHNAYGPNKGWARDRKLSGGGCAIDLGTHLVDLALWVLGFPQVNNVGSRLYANGRLLAPGEDEVEDYAIAQLELEGGTVVRLTCSWNLPMGRDAIIEAHFHGARGGAAMRNRDGSFYDFVAERYHGTQRTPLAEPPDAWGGRAILDWARRLAAGARYEAGIEPIVQVATAMDGIYGR</sequence>
<accession>A0A4Z0C5H8</accession>